<feature type="compositionally biased region" description="Acidic residues" evidence="8">
    <location>
        <begin position="1733"/>
        <end position="1752"/>
    </location>
</feature>
<keyword evidence="6" id="KW-0067">ATP-binding</keyword>
<feature type="region of interest" description="Disordered" evidence="8">
    <location>
        <begin position="1"/>
        <end position="79"/>
    </location>
</feature>
<keyword evidence="7" id="KW-0539">Nucleus</keyword>
<feature type="region of interest" description="Disordered" evidence="8">
    <location>
        <begin position="646"/>
        <end position="665"/>
    </location>
</feature>
<dbReference type="InterPro" id="IPR027417">
    <property type="entry name" value="P-loop_NTPase"/>
</dbReference>
<dbReference type="InterPro" id="IPR000330">
    <property type="entry name" value="SNF2_N"/>
</dbReference>
<evidence type="ECO:0000256" key="6">
    <source>
        <dbReference type="ARBA" id="ARBA00022840"/>
    </source>
</evidence>
<feature type="compositionally biased region" description="Basic and acidic residues" evidence="8">
    <location>
        <begin position="652"/>
        <end position="663"/>
    </location>
</feature>
<dbReference type="InterPro" id="IPR038718">
    <property type="entry name" value="SNF2-like_sf"/>
</dbReference>
<dbReference type="SUPFAM" id="SSF52540">
    <property type="entry name" value="P-loop containing nucleoside triphosphate hydrolases"/>
    <property type="match status" value="2"/>
</dbReference>
<dbReference type="OrthoDB" id="423221at2759"/>
<evidence type="ECO:0000256" key="1">
    <source>
        <dbReference type="ARBA" id="ARBA00022603"/>
    </source>
</evidence>
<keyword evidence="5" id="KW-0378">Hydrolase</keyword>
<reference evidence="11 12" key="1">
    <citation type="submission" date="2016-06" db="EMBL/GenBank/DDBJ databases">
        <title>Evolution of pathogenesis and genome organization in the Tremellales.</title>
        <authorList>
            <person name="Cuomo C."/>
            <person name="Litvintseva A."/>
            <person name="Heitman J."/>
            <person name="Chen Y."/>
            <person name="Sun S."/>
            <person name="Springer D."/>
            <person name="Dromer F."/>
            <person name="Young S."/>
            <person name="Zeng Q."/>
            <person name="Chapman S."/>
            <person name="Gujja S."/>
            <person name="Saif S."/>
            <person name="Birren B."/>
        </authorList>
    </citation>
    <scope>NUCLEOTIDE SEQUENCE [LARGE SCALE GENOMIC DNA]</scope>
    <source>
        <strain evidence="11 12">CBS 7118</strain>
    </source>
</reference>
<comment type="caution">
    <text evidence="11">The sequence shown here is derived from an EMBL/GenBank/DDBJ whole genome shotgun (WGS) entry which is preliminary data.</text>
</comment>
<evidence type="ECO:0000313" key="12">
    <source>
        <dbReference type="Proteomes" id="UP000094819"/>
    </source>
</evidence>
<dbReference type="GO" id="GO:0006338">
    <property type="term" value="P:chromatin remodeling"/>
    <property type="evidence" value="ECO:0007669"/>
    <property type="project" value="UniProtKB-ARBA"/>
</dbReference>
<dbReference type="GO" id="GO:0008168">
    <property type="term" value="F:methyltransferase activity"/>
    <property type="evidence" value="ECO:0007669"/>
    <property type="project" value="UniProtKB-KW"/>
</dbReference>
<evidence type="ECO:0000256" key="3">
    <source>
        <dbReference type="ARBA" id="ARBA00022737"/>
    </source>
</evidence>
<feature type="compositionally biased region" description="Acidic residues" evidence="8">
    <location>
        <begin position="319"/>
        <end position="331"/>
    </location>
</feature>
<dbReference type="PANTHER" id="PTHR45626">
    <property type="entry name" value="TRANSCRIPTION TERMINATION FACTOR 2-RELATED"/>
    <property type="match status" value="1"/>
</dbReference>
<feature type="compositionally biased region" description="Basic and acidic residues" evidence="8">
    <location>
        <begin position="2420"/>
        <end position="2446"/>
    </location>
</feature>
<feature type="domain" description="Helicase C-terminal" evidence="10">
    <location>
        <begin position="2226"/>
        <end position="2386"/>
    </location>
</feature>
<dbReference type="PROSITE" id="PS51194">
    <property type="entry name" value="HELICASE_CTER"/>
    <property type="match status" value="1"/>
</dbReference>
<keyword evidence="1" id="KW-0489">Methyltransferase</keyword>
<evidence type="ECO:0000256" key="4">
    <source>
        <dbReference type="ARBA" id="ARBA00022741"/>
    </source>
</evidence>
<evidence type="ECO:0000259" key="9">
    <source>
        <dbReference type="PROSITE" id="PS50013"/>
    </source>
</evidence>
<dbReference type="InterPro" id="IPR000953">
    <property type="entry name" value="Chromo/chromo_shadow_dom"/>
</dbReference>
<feature type="compositionally biased region" description="Polar residues" evidence="8">
    <location>
        <begin position="20"/>
        <end position="31"/>
    </location>
</feature>
<dbReference type="GO" id="GO:0032259">
    <property type="term" value="P:methylation"/>
    <property type="evidence" value="ECO:0007669"/>
    <property type="project" value="UniProtKB-KW"/>
</dbReference>
<keyword evidence="4" id="KW-0547">Nucleotide-binding</keyword>
<dbReference type="Gene3D" id="3.40.50.150">
    <property type="entry name" value="Vaccinia Virus protein VP39"/>
    <property type="match status" value="1"/>
</dbReference>
<dbReference type="Gene3D" id="3.40.50.10810">
    <property type="entry name" value="Tandem AAA-ATPase domain"/>
    <property type="match status" value="1"/>
</dbReference>
<dbReference type="InterPro" id="IPR050628">
    <property type="entry name" value="SNF2_RAD54_helicase_TF"/>
</dbReference>
<evidence type="ECO:0000256" key="2">
    <source>
        <dbReference type="ARBA" id="ARBA00022679"/>
    </source>
</evidence>
<dbReference type="RefSeq" id="XP_019033333.1">
    <property type="nucleotide sequence ID" value="XM_019174954.1"/>
</dbReference>
<evidence type="ECO:0000259" key="10">
    <source>
        <dbReference type="PROSITE" id="PS51194"/>
    </source>
</evidence>
<dbReference type="Pfam" id="PF00271">
    <property type="entry name" value="Helicase_C"/>
    <property type="match status" value="1"/>
</dbReference>
<dbReference type="EMBL" id="AWGH01000006">
    <property type="protein sequence ID" value="ODO02081.1"/>
    <property type="molecule type" value="Genomic_DNA"/>
</dbReference>
<dbReference type="GO" id="GO:0005634">
    <property type="term" value="C:nucleus"/>
    <property type="evidence" value="ECO:0007669"/>
    <property type="project" value="TreeGrafter"/>
</dbReference>
<dbReference type="PANTHER" id="PTHR45626:SF26">
    <property type="entry name" value="FAMILY HELICASE, PUTATIVE (AFU_ORTHOLOGUE AFUA_2G09120)-RELATED"/>
    <property type="match status" value="1"/>
</dbReference>
<dbReference type="Gene3D" id="3.40.50.300">
    <property type="entry name" value="P-loop containing nucleotide triphosphate hydrolases"/>
    <property type="match status" value="1"/>
</dbReference>
<dbReference type="CDD" id="cd00024">
    <property type="entry name" value="CD_CSD"/>
    <property type="match status" value="1"/>
</dbReference>
<dbReference type="InterPro" id="IPR049730">
    <property type="entry name" value="SNF2/RAD54-like_C"/>
</dbReference>
<dbReference type="SUPFAM" id="SSF53335">
    <property type="entry name" value="S-adenosyl-L-methionine-dependent methyltransferases"/>
    <property type="match status" value="1"/>
</dbReference>
<dbReference type="InterPro" id="IPR014001">
    <property type="entry name" value="Helicase_ATP-bd"/>
</dbReference>
<dbReference type="GO" id="GO:0006281">
    <property type="term" value="P:DNA repair"/>
    <property type="evidence" value="ECO:0007669"/>
    <property type="project" value="TreeGrafter"/>
</dbReference>
<feature type="region of interest" description="Disordered" evidence="8">
    <location>
        <begin position="1730"/>
        <end position="1753"/>
    </location>
</feature>
<dbReference type="Pfam" id="PF00385">
    <property type="entry name" value="Chromo"/>
    <property type="match status" value="1"/>
</dbReference>
<dbReference type="SMART" id="SM00487">
    <property type="entry name" value="DEXDc"/>
    <property type="match status" value="1"/>
</dbReference>
<dbReference type="GeneID" id="30192025"/>
<dbReference type="InterPro" id="IPR029063">
    <property type="entry name" value="SAM-dependent_MTases_sf"/>
</dbReference>
<evidence type="ECO:0000313" key="11">
    <source>
        <dbReference type="EMBL" id="ODO02081.1"/>
    </source>
</evidence>
<keyword evidence="12" id="KW-1185">Reference proteome</keyword>
<sequence>MAGEIIADASPPKGSRRTSLRASASISNALPSPSHPTRAGARQSTSRAEQAPRKPLTIQKRKRVETPSPAPSSDDSDKEYEVDYIVDARIVKNRRVPKLEYLVHWTDYPVDERTWEPEENVGDQNSVLVKAFYRKNPLKPRLQRAASFTSEVPVEEADSESIVDHGESVEPDGGLIEAALHLHPKEEKIPSKQEASPISVKHSPSFADRKESLVTAEVVEEAMSSNKRPARASARKSAPIYVDDESDGSEPPKSPPKRPTRGPTKKNDAASSKQPPKKKRRVIDDDESDFVMDEGVDEDEGDDDVIFSDDQEQGQGQESADEAEDAEESEEEIKTSKTSKARASLSKATAKPRRSAALANFDTGVMPLGQNIDIKLAVKDMSEDLPPMSNVEAMFDHLVSRMPDIVQLVKQLNGRKLRVATMCSGTESPLLALDMIAQAIKSQHDLTLSFDHVFSCEIEPFKQAYIERNFAPPILFRDVTELGKKRAHTAYGSLVEVPGDVDILIAGTSCVDYSNLNNVQQDIDANGESGRTFRGMLQWVNKHKPPIVILENVCSAPWAKVVEYFAEIDYDADFTRLDTKEFYIPHTRTRVYLFATPSTKSGGLPEQWQQTVKDLRRPWSSPFEAFLLHTDDPNIHRARLDLASAKAQTEGTSRKPTDWTRCESRHHRAREEEELGLQRPLTSWQEAGVCKGLDWTWNDWLLTQTERVVDLLEISTLRMAKDGVDSGHKACIWNVSQNVDRQTGSAKTALAPCLTPNMIPWVTIRGGPVTGREALALQGIPVRELLLTSETEDQLADLAGNAMSTTVVGSAMLSALRVACHRLKAGTNPDQDATSLIQEAAVIDEQIAGRIVGEERLERHDLDLAKVAGSNLGILLDLAHRSSRHCQCEGQSGTVDNILECVECHYRACKSCGGRPEHVYSNCANLRVQPVEFEKRLKDLLPMRVEIAGLGTESLAKAKTKAQERAKTLVDEGDWRLWSDAVLEAVAGAEFRFRHLKRQGVWTAVYEAPRASLNLVLDKQMPEWRLTIESPASEPNDSRLRALLLHPVARLQIDTTGQDVLCGPWNLCIPSRSTIDVTIIGRGDKVPSWEASLGLEGTFAGKERWSELEVQVDSAGEEILDRKISGIYKLLPNCGQAMASLHKRVLSSEDKLLPQLYFFFDPTRCGESSDDSYVFSTSIDRLDYGTERPVIAQLRSSWRENDEDSQASSVRASGSWVTCEEAHLAAMGGGDIAVVGATTDSDIDRDVATFAVPKSASSISVSLDKDACTHASAILSCRVPLSSSHSESMWRNGAWGEVDLSHQGNAAFANLAWITERLPPMNALEQWTVIANSHSAEDVCERCAPRAPRVHWIKKAGKVNKRGAKTKSTIVAYEDRYEAGRYEHALKSRPSPFVLQLRLDDGFGSFRIGLNVVSLAHRALSRLPHDGLKGKTNLSWRLTPGPIAENPRPPKVFVIPSNKRDPQHAQPAGFKFRLRTEQLRSVWWMLAQEEAAGKTHTFVEEEIAEAILPAVGWRAEGKAERPVLVRGGVIADQVGYGKTVITIALIAETREAPAPEPAPVDLIDLKATLILVPGHLSRQWPSEIARFTGDMFEVMVIQNMRDLQGKTIAELSKADIIVMATEIFEADLYWERFEYLAAHPEGWLNDAQGGRFFCDRLDSALATLRSQTRVLKEEGADEAIKTMAKIQEDARGEVEGGAEVHKSIKFGKRMKGRAYRDRYDGEAKKKTTLAEMENWEASDDDDDDDDDDDELADIPMPTFRQAKGSEALTSSAVKQDFNKLSCPVMHMFRFRRVVADEFTYLQKKSLPAILRLTSSYKWILSGTPPVDDFAAIRSIASFMGLHLGMEDDGEASTQYLKIRAKEQTQAEKFHAFREVHSQVWHQHRDDLAQTFLDNFVRQNIAEIEEIPTVEHIHTFMLPASEGAVYLELEHHLQALEMRTRKETKYKNVSQGDRHARLEEALSDSKTAEEALLKRCCHFTLDLNDKTRDVESAREACQHISGARALQLTACQADLAVSVNQAVAFHTWIKKKGYFTKSDPSPQPFTQWVTSSWDTRKHQGDAEAARRVTKVLEKECNIKDAVIPSSPAGKTNAVPKGAKVDDVKWQLREQTHLLRKLSKELVGRVRSLRFFEVIRKLQQGGEEALGVLETSGCEHKPSTAASAAMAILSCCGHVACHACLVKAANSQRCIEPEKCTAPVRQTNIVKVSTLGVEGQLSSGRYGAKLAKLVDLIHTIPEDERVLVFLQWEDLASKVSEALTTGDIPHHTLTGAVKARANTLERFQSSDASSSRVLLLKMNDASAAGSNLTAANHAIFLGPLFTPSLYNYRAVETQAIGRVRRYGQQKEVHVHRLLALDTIDMTISNSRRAELKEKTDWEELPQAEYTGQPSGAVPNNADIPNAVPKRQQGKRASLSEITTNGNKREADSESEKVSKRVARGKRDAENGD</sequence>
<organism evidence="11 12">
    <name type="scientific">Cryptococcus wingfieldii CBS 7118</name>
    <dbReference type="NCBI Taxonomy" id="1295528"/>
    <lineage>
        <taxon>Eukaryota</taxon>
        <taxon>Fungi</taxon>
        <taxon>Dikarya</taxon>
        <taxon>Basidiomycota</taxon>
        <taxon>Agaricomycotina</taxon>
        <taxon>Tremellomycetes</taxon>
        <taxon>Tremellales</taxon>
        <taxon>Cryptococcaceae</taxon>
        <taxon>Cryptococcus</taxon>
    </lineage>
</organism>
<dbReference type="InterPro" id="IPR001650">
    <property type="entry name" value="Helicase_C-like"/>
</dbReference>
<evidence type="ECO:0000256" key="8">
    <source>
        <dbReference type="SAM" id="MobiDB-lite"/>
    </source>
</evidence>
<dbReference type="GO" id="GO:0008094">
    <property type="term" value="F:ATP-dependent activity, acting on DNA"/>
    <property type="evidence" value="ECO:0007669"/>
    <property type="project" value="UniProtKB-ARBA"/>
</dbReference>
<name>A0A1E3JMI2_9TREE</name>
<protein>
    <submittedName>
        <fullName evidence="11">DNA repair protein Rad8</fullName>
    </submittedName>
</protein>
<dbReference type="PROSITE" id="PS50013">
    <property type="entry name" value="CHROMO_2"/>
    <property type="match status" value="1"/>
</dbReference>
<evidence type="ECO:0000256" key="7">
    <source>
        <dbReference type="ARBA" id="ARBA00023242"/>
    </source>
</evidence>
<keyword evidence="3" id="KW-0677">Repeat</keyword>
<feature type="region of interest" description="Disordered" evidence="8">
    <location>
        <begin position="150"/>
        <end position="353"/>
    </location>
</feature>
<dbReference type="CDD" id="cd18793">
    <property type="entry name" value="SF2_C_SNF"/>
    <property type="match status" value="1"/>
</dbReference>
<keyword evidence="2" id="KW-0808">Transferase</keyword>
<dbReference type="GO" id="GO:0016787">
    <property type="term" value="F:hydrolase activity"/>
    <property type="evidence" value="ECO:0007669"/>
    <property type="project" value="UniProtKB-KW"/>
</dbReference>
<accession>A0A1E3JMI2</accession>
<dbReference type="Proteomes" id="UP000094819">
    <property type="component" value="Unassembled WGS sequence"/>
</dbReference>
<feature type="compositionally biased region" description="Basic residues" evidence="8">
    <location>
        <begin position="255"/>
        <end position="264"/>
    </location>
</feature>
<proteinExistence type="predicted"/>
<dbReference type="GO" id="GO:0005524">
    <property type="term" value="F:ATP binding"/>
    <property type="evidence" value="ECO:0007669"/>
    <property type="project" value="UniProtKB-KW"/>
</dbReference>
<dbReference type="InterPro" id="IPR016197">
    <property type="entry name" value="Chromo-like_dom_sf"/>
</dbReference>
<feature type="domain" description="Chromo" evidence="9">
    <location>
        <begin position="80"/>
        <end position="144"/>
    </location>
</feature>
<dbReference type="Pfam" id="PF00176">
    <property type="entry name" value="SNF2-rel_dom"/>
    <property type="match status" value="1"/>
</dbReference>
<evidence type="ECO:0000256" key="5">
    <source>
        <dbReference type="ARBA" id="ARBA00022801"/>
    </source>
</evidence>
<dbReference type="InterPro" id="IPR001525">
    <property type="entry name" value="C5_MeTfrase"/>
</dbReference>
<dbReference type="Gene3D" id="2.40.50.40">
    <property type="match status" value="1"/>
</dbReference>
<dbReference type="Pfam" id="PF00145">
    <property type="entry name" value="DNA_methylase"/>
    <property type="match status" value="1"/>
</dbReference>
<gene>
    <name evidence="11" type="ORF">L198_02812</name>
</gene>
<dbReference type="InterPro" id="IPR023780">
    <property type="entry name" value="Chromo_domain"/>
</dbReference>
<dbReference type="SMART" id="SM00298">
    <property type="entry name" value="CHROMO"/>
    <property type="match status" value="1"/>
</dbReference>
<feature type="region of interest" description="Disordered" evidence="8">
    <location>
        <begin position="2370"/>
        <end position="2446"/>
    </location>
</feature>
<feature type="compositionally biased region" description="Acidic residues" evidence="8">
    <location>
        <begin position="284"/>
        <end position="312"/>
    </location>
</feature>
<dbReference type="SUPFAM" id="SSF54160">
    <property type="entry name" value="Chromo domain-like"/>
    <property type="match status" value="1"/>
</dbReference>